<accession>A0ABR1A5M6</accession>
<reference evidence="4 5" key="1">
    <citation type="submission" date="2021-05" db="EMBL/GenBank/DDBJ databases">
        <authorList>
            <person name="Zahm M."/>
            <person name="Klopp C."/>
            <person name="Cabau C."/>
            <person name="Kuhl H."/>
            <person name="Suciu R."/>
            <person name="Ciorpac M."/>
            <person name="Holostenco D."/>
            <person name="Gessner J."/>
            <person name="Wuertz S."/>
            <person name="Hohne C."/>
            <person name="Stock M."/>
            <person name="Gislard M."/>
            <person name="Lluch J."/>
            <person name="Milhes M."/>
            <person name="Lampietro C."/>
            <person name="Lopez Roques C."/>
            <person name="Donnadieu C."/>
            <person name="Du K."/>
            <person name="Schartl M."/>
            <person name="Guiguen Y."/>
        </authorList>
    </citation>
    <scope>NUCLEOTIDE SEQUENCE [LARGE SCALE GENOMIC DNA]</scope>
    <source>
        <strain evidence="4">Hh-F2</strain>
        <tissue evidence="4">Blood</tissue>
    </source>
</reference>
<feature type="domain" description="CCHC-type" evidence="3">
    <location>
        <begin position="221"/>
        <end position="237"/>
    </location>
</feature>
<dbReference type="InterPro" id="IPR001878">
    <property type="entry name" value="Znf_CCHC"/>
</dbReference>
<comment type="caution">
    <text evidence="4">The sequence shown here is derived from an EMBL/GenBank/DDBJ whole genome shotgun (WGS) entry which is preliminary data.</text>
</comment>
<dbReference type="Proteomes" id="UP001369086">
    <property type="component" value="Unassembled WGS sequence"/>
</dbReference>
<dbReference type="PANTHER" id="PTHR46242">
    <property type="entry name" value="ZINC FINGER CCHC DOMAIN-CONTAINING PROTEIN 9 ZCCHC9"/>
    <property type="match status" value="1"/>
</dbReference>
<feature type="compositionally biased region" description="Polar residues" evidence="2">
    <location>
        <begin position="49"/>
        <end position="67"/>
    </location>
</feature>
<dbReference type="InterPro" id="IPR042246">
    <property type="entry name" value="ZCCHC9"/>
</dbReference>
<keyword evidence="1" id="KW-0863">Zinc-finger</keyword>
<dbReference type="SUPFAM" id="SSF57756">
    <property type="entry name" value="Retrovirus zinc finger-like domains"/>
    <property type="match status" value="2"/>
</dbReference>
<keyword evidence="1" id="KW-0479">Metal-binding</keyword>
<dbReference type="SMART" id="SM00343">
    <property type="entry name" value="ZnF_C2HC"/>
    <property type="match status" value="4"/>
</dbReference>
<feature type="region of interest" description="Disordered" evidence="2">
    <location>
        <begin position="48"/>
        <end position="105"/>
    </location>
</feature>
<name>A0ABR1A5M6_HUSHU</name>
<evidence type="ECO:0000313" key="4">
    <source>
        <dbReference type="EMBL" id="KAK6492393.1"/>
    </source>
</evidence>
<feature type="domain" description="CCHC-type" evidence="3">
    <location>
        <begin position="166"/>
        <end position="181"/>
    </location>
</feature>
<keyword evidence="5" id="KW-1185">Reference proteome</keyword>
<sequence length="305" mass="34232">MNMYKTTLLENIIFGFPVQQVFHFAVIMTRWARANNIHKYKASEATPWGQLQKNSGSGENKQGSSRHSPQRDRRAQASKSLSVRRSERFTATGKANRKKKDYDNEDVNGFMDYLKQTGQSLPRGCPRPGADSTGFDEDLAVALKKDHRREDRRLKRQTNKKSNMVCFNCRKPGHGLADCPEADRDEEMGRGICYRCGSTEHEINRCRAKVDPAVGEFPFAKCFICGQTGHLSRSCPDNPKGMYAAGGCCRVCGSVEHFQKDCPEHQNSGNAVTVGRWSNRMSGDHEDIPVLVKKAKPKAPKVVTF</sequence>
<dbReference type="InterPro" id="IPR036875">
    <property type="entry name" value="Znf_CCHC_sf"/>
</dbReference>
<keyword evidence="1" id="KW-0862">Zinc</keyword>
<organism evidence="4 5">
    <name type="scientific">Huso huso</name>
    <name type="common">Beluga</name>
    <name type="synonym">Acipenser huso</name>
    <dbReference type="NCBI Taxonomy" id="61971"/>
    <lineage>
        <taxon>Eukaryota</taxon>
        <taxon>Metazoa</taxon>
        <taxon>Chordata</taxon>
        <taxon>Craniata</taxon>
        <taxon>Vertebrata</taxon>
        <taxon>Euteleostomi</taxon>
        <taxon>Actinopterygii</taxon>
        <taxon>Chondrostei</taxon>
        <taxon>Acipenseriformes</taxon>
        <taxon>Acipenseridae</taxon>
        <taxon>Huso</taxon>
    </lineage>
</organism>
<gene>
    <name evidence="4" type="ORF">HHUSO_G1732</name>
</gene>
<evidence type="ECO:0000256" key="1">
    <source>
        <dbReference type="PROSITE-ProRule" id="PRU00047"/>
    </source>
</evidence>
<dbReference type="PROSITE" id="PS50158">
    <property type="entry name" value="ZF_CCHC"/>
    <property type="match status" value="2"/>
</dbReference>
<dbReference type="Gene3D" id="4.10.60.10">
    <property type="entry name" value="Zinc finger, CCHC-type"/>
    <property type="match status" value="2"/>
</dbReference>
<evidence type="ECO:0000259" key="3">
    <source>
        <dbReference type="PROSITE" id="PS50158"/>
    </source>
</evidence>
<dbReference type="EMBL" id="JAHFZB010000002">
    <property type="protein sequence ID" value="KAK6492393.1"/>
    <property type="molecule type" value="Genomic_DNA"/>
</dbReference>
<protein>
    <submittedName>
        <fullName evidence="4">Zinc finger CCHC domain-containing protein 9-like</fullName>
    </submittedName>
</protein>
<proteinExistence type="predicted"/>
<dbReference type="PANTHER" id="PTHR46242:SF1">
    <property type="entry name" value="ZINC FINGER CCHC DOMAIN-CONTAINING PROTEIN 9"/>
    <property type="match status" value="1"/>
</dbReference>
<dbReference type="Pfam" id="PF00098">
    <property type="entry name" value="zf-CCHC"/>
    <property type="match status" value="3"/>
</dbReference>
<evidence type="ECO:0000256" key="2">
    <source>
        <dbReference type="SAM" id="MobiDB-lite"/>
    </source>
</evidence>
<evidence type="ECO:0000313" key="5">
    <source>
        <dbReference type="Proteomes" id="UP001369086"/>
    </source>
</evidence>